<dbReference type="Proteomes" id="UP001550628">
    <property type="component" value="Unassembled WGS sequence"/>
</dbReference>
<dbReference type="RefSeq" id="WP_030521284.1">
    <property type="nucleotide sequence ID" value="NZ_JBEYBD010000002.1"/>
</dbReference>
<proteinExistence type="predicted"/>
<gene>
    <name evidence="1" type="ORF">ABZ510_01590</name>
</gene>
<evidence type="ECO:0000313" key="1">
    <source>
        <dbReference type="EMBL" id="MEU1950529.1"/>
    </source>
</evidence>
<accession>A0ABV2WI12</accession>
<dbReference type="GeneID" id="96243887"/>
<comment type="caution">
    <text evidence="1">The sequence shown here is derived from an EMBL/GenBank/DDBJ whole genome shotgun (WGS) entry which is preliminary data.</text>
</comment>
<protein>
    <submittedName>
        <fullName evidence="1">Uncharacterized protein</fullName>
    </submittedName>
</protein>
<evidence type="ECO:0000313" key="2">
    <source>
        <dbReference type="Proteomes" id="UP001550628"/>
    </source>
</evidence>
<sequence>MARSDLDAAVAQAFQRISGSIDDVAGIIRHDTDSIALRLNRGTDTLVARDRLNIRDPSTDLVGSRDYIERFLPRWIQPPVPRVHNAPELIADELERIHRSGAKARWANYDPELFRQGHRGYEGWLKSDEPLGPLNDRYGLNCWEMICYAAARTGVVDKPYLRELTELPRDPDGGWSEPFLMKAWLPRMGNWLIPEGRRVYTGAADGPAPQRGDIVMWNRDAEHVTMATGRTGKDGSPELYSFWYLPKYDLRYDEVTKSYSQVVDAVQVTTIKELTDSMLAMRNADGSLYHKPGTTFDVTFGRGPW</sequence>
<keyword evidence="2" id="KW-1185">Reference proteome</keyword>
<organism evidence="1 2">
    <name type="scientific">Nocardia rhamnosiphila</name>
    <dbReference type="NCBI Taxonomy" id="426716"/>
    <lineage>
        <taxon>Bacteria</taxon>
        <taxon>Bacillati</taxon>
        <taxon>Actinomycetota</taxon>
        <taxon>Actinomycetes</taxon>
        <taxon>Mycobacteriales</taxon>
        <taxon>Nocardiaceae</taxon>
        <taxon>Nocardia</taxon>
    </lineage>
</organism>
<dbReference type="EMBL" id="JBEYBF010000001">
    <property type="protein sequence ID" value="MEU1950529.1"/>
    <property type="molecule type" value="Genomic_DNA"/>
</dbReference>
<name>A0ABV2WI12_9NOCA</name>
<reference evidence="1 2" key="1">
    <citation type="submission" date="2024-06" db="EMBL/GenBank/DDBJ databases">
        <title>The Natural Products Discovery Center: Release of the First 8490 Sequenced Strains for Exploring Actinobacteria Biosynthetic Diversity.</title>
        <authorList>
            <person name="Kalkreuter E."/>
            <person name="Kautsar S.A."/>
            <person name="Yang D."/>
            <person name="Bader C.D."/>
            <person name="Teijaro C.N."/>
            <person name="Fluegel L."/>
            <person name="Davis C.M."/>
            <person name="Simpson J.R."/>
            <person name="Lauterbach L."/>
            <person name="Steele A.D."/>
            <person name="Gui C."/>
            <person name="Meng S."/>
            <person name="Li G."/>
            <person name="Viehrig K."/>
            <person name="Ye F."/>
            <person name="Su P."/>
            <person name="Kiefer A.F."/>
            <person name="Nichols A."/>
            <person name="Cepeda A.J."/>
            <person name="Yan W."/>
            <person name="Fan B."/>
            <person name="Jiang Y."/>
            <person name="Adhikari A."/>
            <person name="Zheng C.-J."/>
            <person name="Schuster L."/>
            <person name="Cowan T.M."/>
            <person name="Smanski M.J."/>
            <person name="Chevrette M.G."/>
            <person name="De Carvalho L.P.S."/>
            <person name="Shen B."/>
        </authorList>
    </citation>
    <scope>NUCLEOTIDE SEQUENCE [LARGE SCALE GENOMIC DNA]</scope>
    <source>
        <strain evidence="1 2">NPDC019708</strain>
    </source>
</reference>